<name>E0NSD0_9BACT</name>
<evidence type="ECO:0000256" key="1">
    <source>
        <dbReference type="ARBA" id="ARBA00022801"/>
    </source>
</evidence>
<dbReference type="OrthoDB" id="9808013at2"/>
<dbReference type="GO" id="GO:0047632">
    <property type="term" value="F:agmatine deiminase activity"/>
    <property type="evidence" value="ECO:0007669"/>
    <property type="project" value="TreeGrafter"/>
</dbReference>
<dbReference type="Gene3D" id="3.75.10.10">
    <property type="entry name" value="L-arginine/glycine Amidinotransferase, Chain A"/>
    <property type="match status" value="1"/>
</dbReference>
<evidence type="ECO:0000313" key="3">
    <source>
        <dbReference type="Proteomes" id="UP000004394"/>
    </source>
</evidence>
<dbReference type="InterPro" id="IPR007466">
    <property type="entry name" value="Peptidyl-Arg-deiminase_porph"/>
</dbReference>
<evidence type="ECO:0008006" key="4">
    <source>
        <dbReference type="Google" id="ProtNLM"/>
    </source>
</evidence>
<protein>
    <recommendedName>
        <fullName evidence="4">Agmatine deiminase</fullName>
    </recommendedName>
</protein>
<gene>
    <name evidence="2" type="ORF">HMPREF0658_1081</name>
</gene>
<dbReference type="PANTHER" id="PTHR31377:SF0">
    <property type="entry name" value="AGMATINE DEIMINASE-RELATED"/>
    <property type="match status" value="1"/>
</dbReference>
<dbReference type="EMBL" id="AEEI01000035">
    <property type="protein sequence ID" value="EFM01986.1"/>
    <property type="molecule type" value="Genomic_DNA"/>
</dbReference>
<evidence type="ECO:0000313" key="2">
    <source>
        <dbReference type="EMBL" id="EFM01986.1"/>
    </source>
</evidence>
<reference evidence="2" key="1">
    <citation type="submission" date="2010-07" db="EMBL/GenBank/DDBJ databases">
        <authorList>
            <person name="Muzny D."/>
            <person name="Qin X."/>
            <person name="Deng J."/>
            <person name="Jiang H."/>
            <person name="Liu Y."/>
            <person name="Qu J."/>
            <person name="Song X.-Z."/>
            <person name="Zhang L."/>
            <person name="Thornton R."/>
            <person name="Coyle M."/>
            <person name="Francisco L."/>
            <person name="Jackson L."/>
            <person name="Javaid M."/>
            <person name="Korchina V."/>
            <person name="Kovar C."/>
            <person name="Mata R."/>
            <person name="Mathew T."/>
            <person name="Ngo R."/>
            <person name="Nguyen L."/>
            <person name="Nguyen N."/>
            <person name="Okwuonu G."/>
            <person name="Ongeri F."/>
            <person name="Pham C."/>
            <person name="Simmons D."/>
            <person name="Wilczek-Boney K."/>
            <person name="Hale W."/>
            <person name="Jakkamsetti A."/>
            <person name="Pham P."/>
            <person name="Ruth R."/>
            <person name="San Lucas F."/>
            <person name="Warren J."/>
            <person name="Zhang J."/>
            <person name="Zhao Z."/>
            <person name="Zhou C."/>
            <person name="Zhu D."/>
            <person name="Lee S."/>
            <person name="Bess C."/>
            <person name="Blankenburg K."/>
            <person name="Forbes L."/>
            <person name="Fu Q."/>
            <person name="Gubbala S."/>
            <person name="Hirani K."/>
            <person name="Jayaseelan J.C."/>
            <person name="Lara F."/>
            <person name="Munidasa M."/>
            <person name="Palculict T."/>
            <person name="Patil S."/>
            <person name="Pu L.-L."/>
            <person name="Saada N."/>
            <person name="Tang L."/>
            <person name="Weissenberger G."/>
            <person name="Zhu Y."/>
            <person name="Hemphill L."/>
            <person name="Shang Y."/>
            <person name="Youmans B."/>
            <person name="Ayvaz T."/>
            <person name="Ross M."/>
            <person name="Santibanez J."/>
            <person name="Aqrawi P."/>
            <person name="Gross S."/>
            <person name="Joshi V."/>
            <person name="Fowler G."/>
            <person name="Nazareth L."/>
            <person name="Reid J."/>
            <person name="Worley K."/>
            <person name="Petrosino J."/>
            <person name="Highlander S."/>
            <person name="Gibbs R."/>
        </authorList>
    </citation>
    <scope>NUCLEOTIDE SEQUENCE [LARGE SCALE GENOMIC DNA]</scope>
    <source>
        <strain evidence="2">DSM 16973</strain>
    </source>
</reference>
<dbReference type="SUPFAM" id="SSF55909">
    <property type="entry name" value="Pentein"/>
    <property type="match status" value="1"/>
</dbReference>
<keyword evidence="1" id="KW-0378">Hydrolase</keyword>
<organism evidence="2 3">
    <name type="scientific">Hoylesella marshii DSM 16973 = JCM 13450</name>
    <dbReference type="NCBI Taxonomy" id="862515"/>
    <lineage>
        <taxon>Bacteria</taxon>
        <taxon>Pseudomonadati</taxon>
        <taxon>Bacteroidota</taxon>
        <taxon>Bacteroidia</taxon>
        <taxon>Bacteroidales</taxon>
        <taxon>Prevotellaceae</taxon>
        <taxon>Hoylesella</taxon>
    </lineage>
</organism>
<dbReference type="eggNOG" id="COG2957">
    <property type="taxonomic scope" value="Bacteria"/>
</dbReference>
<dbReference type="Pfam" id="PF04371">
    <property type="entry name" value="PAD_porph"/>
    <property type="match status" value="1"/>
</dbReference>
<dbReference type="GO" id="GO:0004668">
    <property type="term" value="F:protein-arginine deiminase activity"/>
    <property type="evidence" value="ECO:0007669"/>
    <property type="project" value="InterPro"/>
</dbReference>
<dbReference type="RefSeq" id="WP_006949045.1">
    <property type="nucleotide sequence ID" value="NZ_BAJI01000043.1"/>
</dbReference>
<dbReference type="STRING" id="862515.HMPREF0658_1081"/>
<dbReference type="Proteomes" id="UP000004394">
    <property type="component" value="Unassembled WGS sequence"/>
</dbReference>
<dbReference type="PANTHER" id="PTHR31377">
    <property type="entry name" value="AGMATINE DEIMINASE-RELATED"/>
    <property type="match status" value="1"/>
</dbReference>
<accession>E0NSD0</accession>
<comment type="caution">
    <text evidence="2">The sequence shown here is derived from an EMBL/GenBank/DDBJ whole genome shotgun (WGS) entry which is preliminary data.</text>
</comment>
<dbReference type="GO" id="GO:0009446">
    <property type="term" value="P:putrescine biosynthetic process"/>
    <property type="evidence" value="ECO:0007669"/>
    <property type="project" value="InterPro"/>
</dbReference>
<proteinExistence type="predicted"/>
<dbReference type="AlphaFoldDB" id="E0NSD0"/>
<dbReference type="BioCyc" id="PMAR862515-HMP:GMOO-1098-MONOMER"/>
<sequence>MRKNDYLLPAEWHTQSGIQLTWPHAETDWRDMLAEITDVFLAMADVITRHELLLVVTPQPVDTRIALQRVLDDKQMEHVIVCEIPTNDTWARDHAALTLVPTDATGDIPARLLDFGFNGWGEKFAAQHDNAITARLCAAGVLHGEREDNLDFVLEGGSIESDGEGTVFTTSTCLLAPHRNQPLTQADIESRLKTTLHAERIVWLDHGTLLGDDTDGHIDTIVRCAPDDALLYVSCQDPDDVHYEDFLKLQKQLQELRTLQDTPYRLMPLPMPKAICCDGSRLPATYANFIVLNGTVICPTYRQSALDALAIDVLRQAFPDREVIGIDACPVIRQHGSLHCLTMQYPKGVITL</sequence>
<keyword evidence="3" id="KW-1185">Reference proteome</keyword>
<dbReference type="HOGENOM" id="CLU_037682_0_0_10"/>